<evidence type="ECO:0000256" key="1">
    <source>
        <dbReference type="SAM" id="Phobius"/>
    </source>
</evidence>
<protein>
    <submittedName>
        <fullName evidence="2">QueT transporter family protein</fullName>
    </submittedName>
</protein>
<evidence type="ECO:0000313" key="3">
    <source>
        <dbReference type="Proteomes" id="UP000886893"/>
    </source>
</evidence>
<feature type="non-terminal residue" evidence="2">
    <location>
        <position position="1"/>
    </location>
</feature>
<accession>A0A9D1KA03</accession>
<dbReference type="InterPro" id="IPR010387">
    <property type="entry name" value="QueT"/>
</dbReference>
<name>A0A9D1KA03_9FIRM</name>
<proteinExistence type="predicted"/>
<keyword evidence="1" id="KW-1133">Transmembrane helix</keyword>
<dbReference type="Proteomes" id="UP000886893">
    <property type="component" value="Unassembled WGS sequence"/>
</dbReference>
<feature type="transmembrane region" description="Helical" evidence="1">
    <location>
        <begin position="76"/>
        <end position="97"/>
    </location>
</feature>
<feature type="transmembrane region" description="Helical" evidence="1">
    <location>
        <begin position="28"/>
        <end position="45"/>
    </location>
</feature>
<reference evidence="2" key="1">
    <citation type="submission" date="2020-10" db="EMBL/GenBank/DDBJ databases">
        <authorList>
            <person name="Gilroy R."/>
        </authorList>
    </citation>
    <scope>NUCLEOTIDE SEQUENCE</scope>
    <source>
        <strain evidence="2">14508</strain>
    </source>
</reference>
<organism evidence="2 3">
    <name type="scientific">Candidatus Caccosoma faecigallinarum</name>
    <dbReference type="NCBI Taxonomy" id="2840720"/>
    <lineage>
        <taxon>Bacteria</taxon>
        <taxon>Bacillati</taxon>
        <taxon>Bacillota</taxon>
        <taxon>Bacillota incertae sedis</taxon>
        <taxon>Candidatus Caccosoma</taxon>
    </lineage>
</organism>
<comment type="caution">
    <text evidence="2">The sequence shown here is derived from an EMBL/GenBank/DDBJ whole genome shotgun (WGS) entry which is preliminary data.</text>
</comment>
<keyword evidence="1" id="KW-0812">Transmembrane</keyword>
<feature type="transmembrane region" description="Helical" evidence="1">
    <location>
        <begin position="7"/>
        <end position="22"/>
    </location>
</feature>
<reference evidence="2" key="2">
    <citation type="journal article" date="2021" name="PeerJ">
        <title>Extensive microbial diversity within the chicken gut microbiome revealed by metagenomics and culture.</title>
        <authorList>
            <person name="Gilroy R."/>
            <person name="Ravi A."/>
            <person name="Getino M."/>
            <person name="Pursley I."/>
            <person name="Horton D.L."/>
            <person name="Alikhan N.F."/>
            <person name="Baker D."/>
            <person name="Gharbi K."/>
            <person name="Hall N."/>
            <person name="Watson M."/>
            <person name="Adriaenssens E.M."/>
            <person name="Foster-Nyarko E."/>
            <person name="Jarju S."/>
            <person name="Secka A."/>
            <person name="Antonio M."/>
            <person name="Oren A."/>
            <person name="Chaudhuri R.R."/>
            <person name="La Ragione R."/>
            <person name="Hildebrand F."/>
            <person name="Pallen M.J."/>
        </authorList>
    </citation>
    <scope>NUCLEOTIDE SEQUENCE</scope>
    <source>
        <strain evidence="2">14508</strain>
    </source>
</reference>
<dbReference type="EMBL" id="DVKI01000091">
    <property type="protein sequence ID" value="HIT17304.1"/>
    <property type="molecule type" value="Genomic_DNA"/>
</dbReference>
<keyword evidence="1" id="KW-0472">Membrane</keyword>
<gene>
    <name evidence="2" type="ORF">IAD04_02850</name>
</gene>
<feature type="transmembrane region" description="Helical" evidence="1">
    <location>
        <begin position="52"/>
        <end position="70"/>
    </location>
</feature>
<dbReference type="Pfam" id="PF06177">
    <property type="entry name" value="QueT"/>
    <property type="match status" value="1"/>
</dbReference>
<dbReference type="AlphaFoldDB" id="A0A9D1KA03"/>
<evidence type="ECO:0000313" key="2">
    <source>
        <dbReference type="EMBL" id="HIT17304.1"/>
    </source>
</evidence>
<sequence length="112" mass="12436">AMFNKKFIPGLVGGCLLVNIFSGLPFDWLIGTGQTLIACLILYFIKNRYISLFLAALSCGVIIGVELHFFVNEPLWLAMGSVLLSELIILTIGYFIWKAALKNSAIQRLILE</sequence>